<dbReference type="Gene3D" id="3.90.245.10">
    <property type="entry name" value="Ribonucleoside hydrolase-like"/>
    <property type="match status" value="1"/>
</dbReference>
<accession>A0A518DMR2</accession>
<evidence type="ECO:0000313" key="6">
    <source>
        <dbReference type="Proteomes" id="UP000317648"/>
    </source>
</evidence>
<gene>
    <name evidence="5" type="primary">rihA_1</name>
    <name evidence="5" type="ORF">Pla8534_09090</name>
</gene>
<dbReference type="KEGG" id="lcre:Pla8534_09090"/>
<evidence type="ECO:0000256" key="1">
    <source>
        <dbReference type="ARBA" id="ARBA00022801"/>
    </source>
</evidence>
<dbReference type="Proteomes" id="UP000317648">
    <property type="component" value="Chromosome"/>
</dbReference>
<dbReference type="GO" id="GO:0005829">
    <property type="term" value="C:cytosol"/>
    <property type="evidence" value="ECO:0007669"/>
    <property type="project" value="TreeGrafter"/>
</dbReference>
<dbReference type="PROSITE" id="PS51257">
    <property type="entry name" value="PROKAR_LIPOPROTEIN"/>
    <property type="match status" value="1"/>
</dbReference>
<name>A0A518DMR2_9BACT</name>
<dbReference type="GO" id="GO:0006152">
    <property type="term" value="P:purine nucleoside catabolic process"/>
    <property type="evidence" value="ECO:0007669"/>
    <property type="project" value="TreeGrafter"/>
</dbReference>
<evidence type="ECO:0000313" key="5">
    <source>
        <dbReference type="EMBL" id="QDU93130.1"/>
    </source>
</evidence>
<proteinExistence type="predicted"/>
<dbReference type="InterPro" id="IPR001910">
    <property type="entry name" value="Inosine/uridine_hydrolase_dom"/>
</dbReference>
<dbReference type="EMBL" id="CP036433">
    <property type="protein sequence ID" value="QDU93130.1"/>
    <property type="molecule type" value="Genomic_DNA"/>
</dbReference>
<feature type="chain" id="PRO_5021726706" evidence="3">
    <location>
        <begin position="24"/>
        <end position="647"/>
    </location>
</feature>
<dbReference type="EC" id="3.2.-.-" evidence="5"/>
<feature type="signal peptide" evidence="3">
    <location>
        <begin position="1"/>
        <end position="23"/>
    </location>
</feature>
<dbReference type="RefSeq" id="WP_145049665.1">
    <property type="nucleotide sequence ID" value="NZ_CP036433.1"/>
</dbReference>
<keyword evidence="1 5" id="KW-0378">Hydrolase</keyword>
<dbReference type="AlphaFoldDB" id="A0A518DMR2"/>
<dbReference type="PANTHER" id="PTHR12304">
    <property type="entry name" value="INOSINE-URIDINE PREFERRING NUCLEOSIDE HYDROLASE"/>
    <property type="match status" value="1"/>
</dbReference>
<dbReference type="Pfam" id="PF01156">
    <property type="entry name" value="IU_nuc_hydro"/>
    <property type="match status" value="1"/>
</dbReference>
<evidence type="ECO:0000256" key="2">
    <source>
        <dbReference type="ARBA" id="ARBA00023295"/>
    </source>
</evidence>
<dbReference type="OrthoDB" id="9797882at2"/>
<reference evidence="5 6" key="1">
    <citation type="submission" date="2019-02" db="EMBL/GenBank/DDBJ databases">
        <title>Deep-cultivation of Planctomycetes and their phenomic and genomic characterization uncovers novel biology.</title>
        <authorList>
            <person name="Wiegand S."/>
            <person name="Jogler M."/>
            <person name="Boedeker C."/>
            <person name="Pinto D."/>
            <person name="Vollmers J."/>
            <person name="Rivas-Marin E."/>
            <person name="Kohn T."/>
            <person name="Peeters S.H."/>
            <person name="Heuer A."/>
            <person name="Rast P."/>
            <person name="Oberbeckmann S."/>
            <person name="Bunk B."/>
            <person name="Jeske O."/>
            <person name="Meyerdierks A."/>
            <person name="Storesund J.E."/>
            <person name="Kallscheuer N."/>
            <person name="Luecker S."/>
            <person name="Lage O.M."/>
            <person name="Pohl T."/>
            <person name="Merkel B.J."/>
            <person name="Hornburger P."/>
            <person name="Mueller R.-W."/>
            <person name="Bruemmer F."/>
            <person name="Labrenz M."/>
            <person name="Spormann A.M."/>
            <person name="Op den Camp H."/>
            <person name="Overmann J."/>
            <person name="Amann R."/>
            <person name="Jetten M.S.M."/>
            <person name="Mascher T."/>
            <person name="Medema M.H."/>
            <person name="Devos D.P."/>
            <person name="Kaster A.-K."/>
            <person name="Ovreas L."/>
            <person name="Rohde M."/>
            <person name="Galperin M.Y."/>
            <person name="Jogler C."/>
        </authorList>
    </citation>
    <scope>NUCLEOTIDE SEQUENCE [LARGE SCALE GENOMIC DNA]</scope>
    <source>
        <strain evidence="5 6">Pla85_3_4</strain>
    </source>
</reference>
<dbReference type="SUPFAM" id="SSF53590">
    <property type="entry name" value="Nucleoside hydrolase"/>
    <property type="match status" value="1"/>
</dbReference>
<sequence precursor="true">MRRIWYFCFLLLAGCCPIVSLHAAQPVIIDTDIGSAVDDAFALGLALASPELEIRGITTCGAQAGDRAWLVCRFLTHLDRHSIPVAAGTDPQPDYPLDWQIQYRRHPAVVWNRTAKPLAAAAPDFIYQQLQADPGNVTLLCLGPLTNIAKLFQQHPDAIGMVKQVVLMGGALEIGYEGKGPATAEWNIHADIRSAQAVFTAGAPLLVAPLDASIGLQPTAAQREQLFAHCSPLTFQVQSLYELSDEPSPTLYDWLAVALAVDPRLAQLKPLHLVVTDKGVTQAKEGKANARVAEAADASRLLDWGLKRLLGYDKTRLPLPPENASSLIAAGPLPARVHTFEDYDTDIEKRWWMTGMLEIDKAPPGRGRAQRAVLTQDFDGKNGDLATSYRAVIFNPVPGPPMGPQTRLAFRYHLHGTDTLRVQLFSLSNGYHRYLAVSGLQQDAWATAAVDLTAMRKPNGEGGPLAENERIDDIQFYIDPRAELLIDDIVLYEAAAPDERRPFPDRILFTGGFDTGKQGAEWPGDFEIAAHASPRTWRYARSVDQNGQAVIRLNLRGQRAGAERLRLRFDYWASAAAKLDVSLHNQAEPAGYRAASITLPAQTWGVAYGDFAAESADDPATVDELLFRLPAGVELRLDNVLLYVPGK</sequence>
<feature type="domain" description="Inosine/uridine-preferring nucleoside hydrolase" evidence="4">
    <location>
        <begin position="27"/>
        <end position="302"/>
    </location>
</feature>
<dbReference type="InterPro" id="IPR023186">
    <property type="entry name" value="IUNH"/>
</dbReference>
<dbReference type="PANTHER" id="PTHR12304:SF4">
    <property type="entry name" value="URIDINE NUCLEOSIDASE"/>
    <property type="match status" value="1"/>
</dbReference>
<dbReference type="GO" id="GO:0008477">
    <property type="term" value="F:purine nucleosidase activity"/>
    <property type="evidence" value="ECO:0007669"/>
    <property type="project" value="TreeGrafter"/>
</dbReference>
<evidence type="ECO:0000256" key="3">
    <source>
        <dbReference type="SAM" id="SignalP"/>
    </source>
</evidence>
<evidence type="ECO:0000259" key="4">
    <source>
        <dbReference type="Pfam" id="PF01156"/>
    </source>
</evidence>
<keyword evidence="2 5" id="KW-0326">Glycosidase</keyword>
<keyword evidence="6" id="KW-1185">Reference proteome</keyword>
<keyword evidence="3" id="KW-0732">Signal</keyword>
<dbReference type="InterPro" id="IPR036452">
    <property type="entry name" value="Ribo_hydro-like"/>
</dbReference>
<protein>
    <submittedName>
        <fullName evidence="5">Pyrimidine-specific ribonucleoside hydrolase RihA</fullName>
        <ecNumber evidence="5">3.2.-.-</ecNumber>
    </submittedName>
</protein>
<organism evidence="5 6">
    <name type="scientific">Lignipirellula cremea</name>
    <dbReference type="NCBI Taxonomy" id="2528010"/>
    <lineage>
        <taxon>Bacteria</taxon>
        <taxon>Pseudomonadati</taxon>
        <taxon>Planctomycetota</taxon>
        <taxon>Planctomycetia</taxon>
        <taxon>Pirellulales</taxon>
        <taxon>Pirellulaceae</taxon>
        <taxon>Lignipirellula</taxon>
    </lineage>
</organism>